<proteinExistence type="predicted"/>
<comment type="caution">
    <text evidence="1">The sequence shown here is derived from an EMBL/GenBank/DDBJ whole genome shotgun (WGS) entry which is preliminary data.</text>
</comment>
<evidence type="ECO:0000313" key="1">
    <source>
        <dbReference type="EMBL" id="RUT72990.1"/>
    </source>
</evidence>
<organism evidence="1 2">
    <name type="scientific">Ancylomarina longa</name>
    <dbReference type="NCBI Taxonomy" id="2487017"/>
    <lineage>
        <taxon>Bacteria</taxon>
        <taxon>Pseudomonadati</taxon>
        <taxon>Bacteroidota</taxon>
        <taxon>Bacteroidia</taxon>
        <taxon>Marinilabiliales</taxon>
        <taxon>Marinifilaceae</taxon>
        <taxon>Ancylomarina</taxon>
    </lineage>
</organism>
<dbReference type="AlphaFoldDB" id="A0A434AF43"/>
<accession>A0A434AF43</accession>
<protein>
    <submittedName>
        <fullName evidence="1">DinB family protein</fullName>
    </submittedName>
</protein>
<dbReference type="Gene3D" id="1.20.120.450">
    <property type="entry name" value="dinb family like domain"/>
    <property type="match status" value="1"/>
</dbReference>
<sequence length="171" mass="20159">MQITNTTKEIIRQLIDFCELLNDEQYTESLALLMDNSIGKHIRHIIEFYDVLRKHEKNNDTVSYDLREHCEEIERDKNIAVKRLNIIKNWIGVLSLNKSLKLSISFNPNDTNSIIIDTNMKRELVYNIEHAIHHMAIIRIAIEKEYSSIKLNKNFGVAYSTRKYRNDLCAH</sequence>
<dbReference type="PANTHER" id="PTHR39473">
    <property type="match status" value="1"/>
</dbReference>
<keyword evidence="2" id="KW-1185">Reference proteome</keyword>
<dbReference type="Proteomes" id="UP000282985">
    <property type="component" value="Unassembled WGS sequence"/>
</dbReference>
<gene>
    <name evidence="1" type="ORF">DLK05_15590</name>
</gene>
<dbReference type="InterPro" id="IPR034660">
    <property type="entry name" value="DinB/YfiT-like"/>
</dbReference>
<dbReference type="EMBL" id="RJJX01000032">
    <property type="protein sequence ID" value="RUT72990.1"/>
    <property type="molecule type" value="Genomic_DNA"/>
</dbReference>
<evidence type="ECO:0000313" key="2">
    <source>
        <dbReference type="Proteomes" id="UP000282985"/>
    </source>
</evidence>
<name>A0A434AF43_9BACT</name>
<dbReference type="PANTHER" id="PTHR39473:SF1">
    <property type="entry name" value="DINB-LIKE DOMAIN-CONTAINING PROTEIN"/>
    <property type="match status" value="1"/>
</dbReference>
<reference evidence="1 2" key="1">
    <citation type="submission" date="2018-11" db="EMBL/GenBank/DDBJ databases">
        <title>Parancylomarina longa gen. nov., sp. nov., isolated from sediments of southern Okinawa.</title>
        <authorList>
            <person name="Fu T."/>
        </authorList>
    </citation>
    <scope>NUCLEOTIDE SEQUENCE [LARGE SCALE GENOMIC DNA]</scope>
    <source>
        <strain evidence="1 2">T3-2 S1-C</strain>
    </source>
</reference>